<keyword evidence="8" id="KW-0676">Redox-active center</keyword>
<evidence type="ECO:0000313" key="15">
    <source>
        <dbReference type="EMBL" id="GLC27918.1"/>
    </source>
</evidence>
<dbReference type="Gene3D" id="3.40.30.10">
    <property type="entry name" value="Glutaredoxin"/>
    <property type="match status" value="1"/>
</dbReference>
<dbReference type="Proteomes" id="UP001161325">
    <property type="component" value="Unassembled WGS sequence"/>
</dbReference>
<dbReference type="EC" id="1.11.1.24" evidence="3"/>
<organism evidence="15 16">
    <name type="scientific">Roseisolibacter agri</name>
    <dbReference type="NCBI Taxonomy" id="2014610"/>
    <lineage>
        <taxon>Bacteria</taxon>
        <taxon>Pseudomonadati</taxon>
        <taxon>Gemmatimonadota</taxon>
        <taxon>Gemmatimonadia</taxon>
        <taxon>Gemmatimonadales</taxon>
        <taxon>Gemmatimonadaceae</taxon>
        <taxon>Roseisolibacter</taxon>
    </lineage>
</organism>
<dbReference type="PANTHER" id="PTHR42801:SF4">
    <property type="entry name" value="AHPC_TSA FAMILY PROTEIN"/>
    <property type="match status" value="1"/>
</dbReference>
<evidence type="ECO:0000259" key="14">
    <source>
        <dbReference type="PROSITE" id="PS51352"/>
    </source>
</evidence>
<evidence type="ECO:0000256" key="4">
    <source>
        <dbReference type="ARBA" id="ARBA00022559"/>
    </source>
</evidence>
<comment type="catalytic activity">
    <reaction evidence="12">
        <text>a hydroperoxide + [thioredoxin]-dithiol = an alcohol + [thioredoxin]-disulfide + H2O</text>
        <dbReference type="Rhea" id="RHEA:62620"/>
        <dbReference type="Rhea" id="RHEA-COMP:10698"/>
        <dbReference type="Rhea" id="RHEA-COMP:10700"/>
        <dbReference type="ChEBI" id="CHEBI:15377"/>
        <dbReference type="ChEBI" id="CHEBI:29950"/>
        <dbReference type="ChEBI" id="CHEBI:30879"/>
        <dbReference type="ChEBI" id="CHEBI:35924"/>
        <dbReference type="ChEBI" id="CHEBI:50058"/>
        <dbReference type="EC" id="1.11.1.24"/>
    </reaction>
</comment>
<sequence length="160" mass="17357">MTTTIEVPAVGALAPDFTLLTDAGAPLTLSALRGRAVVLFFYPKDDTASCTVEACEFRDLLPRFEGLDAVVLGVSPDPVKSHAKFRAKYQLTYPLLADVEHAVAESYGVWREKQLYGRRYMGVVRSTFVIDAEGRVAHVFENVKSAGHAERVAEAVAGLG</sequence>
<keyword evidence="7" id="KW-1015">Disulfide bond</keyword>
<keyword evidence="6" id="KW-0560">Oxidoreductase</keyword>
<keyword evidence="4" id="KW-0575">Peroxidase</keyword>
<protein>
    <recommendedName>
        <fullName evidence="3">thioredoxin-dependent peroxiredoxin</fullName>
        <ecNumber evidence="3">1.11.1.24</ecNumber>
    </recommendedName>
    <alternativeName>
        <fullName evidence="9">Thioredoxin peroxidase</fullName>
    </alternativeName>
    <alternativeName>
        <fullName evidence="11">Thioredoxin-dependent peroxiredoxin Bcp</fullName>
    </alternativeName>
</protein>
<evidence type="ECO:0000256" key="12">
    <source>
        <dbReference type="ARBA" id="ARBA00049091"/>
    </source>
</evidence>
<evidence type="ECO:0000256" key="9">
    <source>
        <dbReference type="ARBA" id="ARBA00032824"/>
    </source>
</evidence>
<evidence type="ECO:0000256" key="11">
    <source>
        <dbReference type="ARBA" id="ARBA00042639"/>
    </source>
</evidence>
<dbReference type="PANTHER" id="PTHR42801">
    <property type="entry name" value="THIOREDOXIN-DEPENDENT PEROXIDE REDUCTASE"/>
    <property type="match status" value="1"/>
</dbReference>
<evidence type="ECO:0000256" key="1">
    <source>
        <dbReference type="ARBA" id="ARBA00003330"/>
    </source>
</evidence>
<reference evidence="15" key="1">
    <citation type="submission" date="2022-08" db="EMBL/GenBank/DDBJ databases">
        <title>Draft genome sequencing of Roseisolibacter agri AW1220.</title>
        <authorList>
            <person name="Tobiishi Y."/>
            <person name="Tonouchi A."/>
        </authorList>
    </citation>
    <scope>NUCLEOTIDE SEQUENCE</scope>
    <source>
        <strain evidence="15">AW1220</strain>
    </source>
</reference>
<proteinExistence type="inferred from homology"/>
<dbReference type="GO" id="GO:0005737">
    <property type="term" value="C:cytoplasm"/>
    <property type="evidence" value="ECO:0007669"/>
    <property type="project" value="TreeGrafter"/>
</dbReference>
<evidence type="ECO:0000256" key="10">
    <source>
        <dbReference type="ARBA" id="ARBA00038489"/>
    </source>
</evidence>
<keyword evidence="16" id="KW-1185">Reference proteome</keyword>
<keyword evidence="5" id="KW-0049">Antioxidant</keyword>
<evidence type="ECO:0000256" key="6">
    <source>
        <dbReference type="ARBA" id="ARBA00023002"/>
    </source>
</evidence>
<evidence type="ECO:0000256" key="13">
    <source>
        <dbReference type="PIRSR" id="PIRSR000239-1"/>
    </source>
</evidence>
<dbReference type="EMBL" id="BRXS01000007">
    <property type="protein sequence ID" value="GLC27918.1"/>
    <property type="molecule type" value="Genomic_DNA"/>
</dbReference>
<dbReference type="Pfam" id="PF00578">
    <property type="entry name" value="AhpC-TSA"/>
    <property type="match status" value="1"/>
</dbReference>
<dbReference type="InterPro" id="IPR036249">
    <property type="entry name" value="Thioredoxin-like_sf"/>
</dbReference>
<dbReference type="SUPFAM" id="SSF52833">
    <property type="entry name" value="Thioredoxin-like"/>
    <property type="match status" value="1"/>
</dbReference>
<feature type="domain" description="Thioredoxin" evidence="14">
    <location>
        <begin position="8"/>
        <end position="160"/>
    </location>
</feature>
<accession>A0AA37QJA1</accession>
<dbReference type="RefSeq" id="WP_284352347.1">
    <property type="nucleotide sequence ID" value="NZ_BRXS01000007.1"/>
</dbReference>
<dbReference type="GO" id="GO:0045454">
    <property type="term" value="P:cell redox homeostasis"/>
    <property type="evidence" value="ECO:0007669"/>
    <property type="project" value="TreeGrafter"/>
</dbReference>
<dbReference type="PROSITE" id="PS51352">
    <property type="entry name" value="THIOREDOXIN_2"/>
    <property type="match status" value="1"/>
</dbReference>
<dbReference type="AlphaFoldDB" id="A0AA37QJA1"/>
<dbReference type="FunFam" id="3.40.30.10:FF:000007">
    <property type="entry name" value="Thioredoxin-dependent thiol peroxidase"/>
    <property type="match status" value="1"/>
</dbReference>
<name>A0AA37QJA1_9BACT</name>
<comment type="function">
    <text evidence="1">Thiol-specific peroxidase that catalyzes the reduction of hydrogen peroxide and organic hydroperoxides to water and alcohols, respectively. Plays a role in cell protection against oxidative stress by detoxifying peroxides and as sensor of hydrogen peroxide-mediated signaling events.</text>
</comment>
<dbReference type="InterPro" id="IPR000866">
    <property type="entry name" value="AhpC/TSA"/>
</dbReference>
<comment type="caution">
    <text evidence="15">The sequence shown here is derived from an EMBL/GenBank/DDBJ whole genome shotgun (WGS) entry which is preliminary data.</text>
</comment>
<gene>
    <name evidence="15" type="ORF">rosag_44310</name>
</gene>
<dbReference type="GO" id="GO:0034599">
    <property type="term" value="P:cellular response to oxidative stress"/>
    <property type="evidence" value="ECO:0007669"/>
    <property type="project" value="TreeGrafter"/>
</dbReference>
<dbReference type="PIRSF" id="PIRSF000239">
    <property type="entry name" value="AHPC"/>
    <property type="match status" value="1"/>
</dbReference>
<evidence type="ECO:0000256" key="8">
    <source>
        <dbReference type="ARBA" id="ARBA00023284"/>
    </source>
</evidence>
<comment type="similarity">
    <text evidence="10">Belongs to the peroxiredoxin family. BCP/PrxQ subfamily.</text>
</comment>
<feature type="active site" description="Cysteine sulfenic acid (-SOH) intermediate; for peroxidase activity" evidence="13">
    <location>
        <position position="50"/>
    </location>
</feature>
<dbReference type="GO" id="GO:0008379">
    <property type="term" value="F:thioredoxin peroxidase activity"/>
    <property type="evidence" value="ECO:0007669"/>
    <property type="project" value="TreeGrafter"/>
</dbReference>
<comment type="subunit">
    <text evidence="2">Monomer.</text>
</comment>
<dbReference type="InterPro" id="IPR050924">
    <property type="entry name" value="Peroxiredoxin_BCP/PrxQ"/>
</dbReference>
<dbReference type="InterPro" id="IPR024706">
    <property type="entry name" value="Peroxiredoxin_AhpC-typ"/>
</dbReference>
<dbReference type="CDD" id="cd03017">
    <property type="entry name" value="PRX_BCP"/>
    <property type="match status" value="1"/>
</dbReference>
<evidence type="ECO:0000256" key="2">
    <source>
        <dbReference type="ARBA" id="ARBA00011245"/>
    </source>
</evidence>
<evidence type="ECO:0000313" key="16">
    <source>
        <dbReference type="Proteomes" id="UP001161325"/>
    </source>
</evidence>
<evidence type="ECO:0000256" key="7">
    <source>
        <dbReference type="ARBA" id="ARBA00023157"/>
    </source>
</evidence>
<dbReference type="InterPro" id="IPR013766">
    <property type="entry name" value="Thioredoxin_domain"/>
</dbReference>
<evidence type="ECO:0000256" key="5">
    <source>
        <dbReference type="ARBA" id="ARBA00022862"/>
    </source>
</evidence>
<evidence type="ECO:0000256" key="3">
    <source>
        <dbReference type="ARBA" id="ARBA00013017"/>
    </source>
</evidence>